<reference evidence="2 3" key="1">
    <citation type="submission" date="2020-02" db="EMBL/GenBank/DDBJ databases">
        <authorList>
            <person name="Ferguson B K."/>
        </authorList>
    </citation>
    <scope>NUCLEOTIDE SEQUENCE [LARGE SCALE GENOMIC DNA]</scope>
</reference>
<organism evidence="2 3">
    <name type="scientific">Nesidiocoris tenuis</name>
    <dbReference type="NCBI Taxonomy" id="355587"/>
    <lineage>
        <taxon>Eukaryota</taxon>
        <taxon>Metazoa</taxon>
        <taxon>Ecdysozoa</taxon>
        <taxon>Arthropoda</taxon>
        <taxon>Hexapoda</taxon>
        <taxon>Insecta</taxon>
        <taxon>Pterygota</taxon>
        <taxon>Neoptera</taxon>
        <taxon>Paraneoptera</taxon>
        <taxon>Hemiptera</taxon>
        <taxon>Heteroptera</taxon>
        <taxon>Panheteroptera</taxon>
        <taxon>Cimicomorpha</taxon>
        <taxon>Miridae</taxon>
        <taxon>Dicyphina</taxon>
        <taxon>Nesidiocoris</taxon>
    </lineage>
</organism>
<dbReference type="Proteomes" id="UP000479000">
    <property type="component" value="Unassembled WGS sequence"/>
</dbReference>
<dbReference type="OrthoDB" id="551053at2759"/>
<evidence type="ECO:0000256" key="1">
    <source>
        <dbReference type="SAM" id="Coils"/>
    </source>
</evidence>
<sequence length="472" mass="53959">MAKTESTMTEQHETADALKTKLSLAIEERNCAMEMWELAKQVAEQSKSQVPEDVRREIDCMKMEYSEAINLLEAKCANLERLLQNSAQENQKLTRKLAELSVKIRDVERESGNKDALLKAAERERESLRMTLDQTREALKLAEQVSLQARDKVADALSMAQDALANEASIAEEKAQLEEELSNQISAFESRITQDVEKVRADLSAQVDQLSQELHTVTLERNQMHHEIESSKADRRIVEKRLTTTNANLARELDDTRAKRLREASAWYEQRDSLTRQVNLLQKEIEKLAGELKIARTPCANCDEFKRQVDRYKTLANRDFEMKFNTALTVFVHVLIPIVSSSLLKGPSSKDELVNSDLTKLSSEIARNYYAKPYKGCLTLVAATGYLDDFFEPDFTLFRITSDDFCNDNAAVEAMVTVFDQMCYKYTKPIDTLVELANSGMIWIGEHESWTYSLRDMPDPEILTIVKNYRVK</sequence>
<protein>
    <submittedName>
        <fullName evidence="2">Uncharacterized protein</fullName>
    </submittedName>
</protein>
<gene>
    <name evidence="2" type="ORF">NTEN_LOCUS16512</name>
</gene>
<evidence type="ECO:0000313" key="3">
    <source>
        <dbReference type="Proteomes" id="UP000479000"/>
    </source>
</evidence>
<feature type="coiled-coil region" evidence="1">
    <location>
        <begin position="62"/>
        <end position="291"/>
    </location>
</feature>
<evidence type="ECO:0000313" key="2">
    <source>
        <dbReference type="EMBL" id="CAB0011589.1"/>
    </source>
</evidence>
<accession>A0A6H5H7P2</accession>
<proteinExistence type="predicted"/>
<keyword evidence="1" id="KW-0175">Coiled coil</keyword>
<dbReference type="EMBL" id="CADCXU010024228">
    <property type="protein sequence ID" value="CAB0011589.1"/>
    <property type="molecule type" value="Genomic_DNA"/>
</dbReference>
<dbReference type="AlphaFoldDB" id="A0A6H5H7P2"/>
<name>A0A6H5H7P2_9HEMI</name>
<keyword evidence="3" id="KW-1185">Reference proteome</keyword>